<evidence type="ECO:0000256" key="7">
    <source>
        <dbReference type="ARBA" id="ARBA00022801"/>
    </source>
</evidence>
<dbReference type="Pfam" id="PF12631">
    <property type="entry name" value="MnmE_helical"/>
    <property type="match status" value="1"/>
</dbReference>
<organism evidence="14 15">
    <name type="scientific">Ostreococcus lucimarinus (strain CCE9901)</name>
    <dbReference type="NCBI Taxonomy" id="436017"/>
    <lineage>
        <taxon>Eukaryota</taxon>
        <taxon>Viridiplantae</taxon>
        <taxon>Chlorophyta</taxon>
        <taxon>Mamiellophyceae</taxon>
        <taxon>Mamiellales</taxon>
        <taxon>Bathycoccaceae</taxon>
        <taxon>Ostreococcus</taxon>
    </lineage>
</organism>
<dbReference type="InterPro" id="IPR027368">
    <property type="entry name" value="MnmE_dom2"/>
</dbReference>
<dbReference type="OrthoDB" id="188276at2759"/>
<dbReference type="GO" id="GO:0046872">
    <property type="term" value="F:metal ion binding"/>
    <property type="evidence" value="ECO:0007669"/>
    <property type="project" value="UniProtKB-KW"/>
</dbReference>
<keyword evidence="8" id="KW-0460">Magnesium</keyword>
<keyword evidence="10 11" id="KW-0342">GTP-binding</keyword>
<dbReference type="InterPro" id="IPR025867">
    <property type="entry name" value="MnmE_helical"/>
</dbReference>
<keyword evidence="4 11" id="KW-0819">tRNA processing</keyword>
<dbReference type="Pfam" id="PF10396">
    <property type="entry name" value="TrmE_N"/>
    <property type="match status" value="1"/>
</dbReference>
<evidence type="ECO:0000313" key="15">
    <source>
        <dbReference type="Proteomes" id="UP000001568"/>
    </source>
</evidence>
<proteinExistence type="inferred from homology"/>
<dbReference type="Gramene" id="ABO96606">
    <property type="protein sequence ID" value="ABO96606"/>
    <property type="gene ID" value="OSTLU_49818"/>
</dbReference>
<dbReference type="Gene3D" id="3.30.1360.120">
    <property type="entry name" value="Probable tRNA modification gtpase trme, domain 1"/>
    <property type="match status" value="1"/>
</dbReference>
<feature type="domain" description="TrmE-type G" evidence="13">
    <location>
        <begin position="279"/>
        <end position="446"/>
    </location>
</feature>
<dbReference type="FunFam" id="3.40.50.300:FF:000494">
    <property type="entry name" value="tRNA modification GTPase MnmE"/>
    <property type="match status" value="1"/>
</dbReference>
<evidence type="ECO:0000256" key="6">
    <source>
        <dbReference type="ARBA" id="ARBA00022741"/>
    </source>
</evidence>
<dbReference type="CDD" id="cd04164">
    <property type="entry name" value="trmE"/>
    <property type="match status" value="1"/>
</dbReference>
<comment type="subcellular location">
    <subcellularLocation>
        <location evidence="1">Plastid</location>
        <location evidence="1">Chloroplast</location>
    </subcellularLocation>
</comment>
<evidence type="ECO:0000256" key="10">
    <source>
        <dbReference type="ARBA" id="ARBA00023134"/>
    </source>
</evidence>
<dbReference type="GO" id="GO:0042802">
    <property type="term" value="F:identical protein binding"/>
    <property type="evidence" value="ECO:0007669"/>
    <property type="project" value="UniProtKB-ARBA"/>
</dbReference>
<dbReference type="EMBL" id="CP000586">
    <property type="protein sequence ID" value="ABO96606.1"/>
    <property type="molecule type" value="Genomic_DNA"/>
</dbReference>
<dbReference type="InterPro" id="IPR005225">
    <property type="entry name" value="Small_GTP-bd"/>
</dbReference>
<dbReference type="SUPFAM" id="SSF52540">
    <property type="entry name" value="P-loop containing nucleoside triphosphate hydrolases"/>
    <property type="match status" value="1"/>
</dbReference>
<dbReference type="Gene3D" id="3.40.50.300">
    <property type="entry name" value="P-loop containing nucleotide triphosphate hydrolases"/>
    <property type="match status" value="1"/>
</dbReference>
<feature type="region of interest" description="Disordered" evidence="12">
    <location>
        <begin position="1"/>
        <end position="48"/>
    </location>
</feature>
<dbReference type="InterPro" id="IPR031168">
    <property type="entry name" value="G_TrmE"/>
</dbReference>
<dbReference type="InterPro" id="IPR006073">
    <property type="entry name" value="GTP-bd"/>
</dbReference>
<dbReference type="GO" id="GO:0009507">
    <property type="term" value="C:chloroplast"/>
    <property type="evidence" value="ECO:0007669"/>
    <property type="project" value="UniProtKB-SubCell"/>
</dbReference>
<dbReference type="KEGG" id="olu:OSTLU_49818"/>
<keyword evidence="5" id="KW-0479">Metal-binding</keyword>
<keyword evidence="6 11" id="KW-0547">Nucleotide-binding</keyword>
<evidence type="ECO:0000256" key="2">
    <source>
        <dbReference type="ARBA" id="ARBA00011043"/>
    </source>
</evidence>
<dbReference type="RefSeq" id="XP_001418313.1">
    <property type="nucleotide sequence ID" value="XM_001418276.1"/>
</dbReference>
<evidence type="ECO:0000256" key="3">
    <source>
        <dbReference type="ARBA" id="ARBA00022490"/>
    </source>
</evidence>
<evidence type="ECO:0000313" key="14">
    <source>
        <dbReference type="EMBL" id="ABO96606.1"/>
    </source>
</evidence>
<dbReference type="PANTHER" id="PTHR42714:SF2">
    <property type="entry name" value="TRNA MODIFICATION GTPASE GTPBP3, MITOCHONDRIAL"/>
    <property type="match status" value="1"/>
</dbReference>
<dbReference type="GO" id="GO:0030488">
    <property type="term" value="P:tRNA methylation"/>
    <property type="evidence" value="ECO:0007669"/>
    <property type="project" value="TreeGrafter"/>
</dbReference>
<dbReference type="SUPFAM" id="SSF116878">
    <property type="entry name" value="TrmE connector domain"/>
    <property type="match status" value="1"/>
</dbReference>
<dbReference type="PANTHER" id="PTHR42714">
    <property type="entry name" value="TRNA MODIFICATION GTPASE GTPBP3"/>
    <property type="match status" value="1"/>
</dbReference>
<dbReference type="GO" id="GO:0002098">
    <property type="term" value="P:tRNA wobble uridine modification"/>
    <property type="evidence" value="ECO:0007669"/>
    <property type="project" value="TreeGrafter"/>
</dbReference>
<feature type="compositionally biased region" description="Low complexity" evidence="12">
    <location>
        <begin position="1"/>
        <end position="18"/>
    </location>
</feature>
<gene>
    <name evidence="14" type="ORF">OSTLU_49818</name>
</gene>
<keyword evidence="3" id="KW-0963">Cytoplasm</keyword>
<dbReference type="GeneID" id="5002448"/>
<evidence type="ECO:0000256" key="1">
    <source>
        <dbReference type="ARBA" id="ARBA00004229"/>
    </source>
</evidence>
<dbReference type="InterPro" id="IPR018948">
    <property type="entry name" value="GTP-bd_TrmE_N"/>
</dbReference>
<comment type="similarity">
    <text evidence="2 11">Belongs to the TRAFAC class TrmE-Era-EngA-EngB-Septin-like GTPase superfamily. TrmE GTPase family.</text>
</comment>
<dbReference type="HAMAP" id="MF_00379">
    <property type="entry name" value="GTPase_MnmE"/>
    <property type="match status" value="1"/>
</dbReference>
<protein>
    <recommendedName>
        <fullName evidence="13">TrmE-type G domain-containing protein</fullName>
    </recommendedName>
</protein>
<dbReference type="PROSITE" id="PS51709">
    <property type="entry name" value="G_TRME"/>
    <property type="match status" value="1"/>
</dbReference>
<dbReference type="AlphaFoldDB" id="A4RZD8"/>
<evidence type="ECO:0000256" key="9">
    <source>
        <dbReference type="ARBA" id="ARBA00022958"/>
    </source>
</evidence>
<evidence type="ECO:0000256" key="8">
    <source>
        <dbReference type="ARBA" id="ARBA00022842"/>
    </source>
</evidence>
<evidence type="ECO:0000256" key="5">
    <source>
        <dbReference type="ARBA" id="ARBA00022723"/>
    </source>
</evidence>
<dbReference type="InterPro" id="IPR004520">
    <property type="entry name" value="GTPase_MnmE"/>
</dbReference>
<accession>A4RZD8</accession>
<dbReference type="FunFam" id="3.30.1360.120:FF:000003">
    <property type="entry name" value="tRNA modification GTPase MnmE"/>
    <property type="match status" value="1"/>
</dbReference>
<dbReference type="GO" id="GO:0003924">
    <property type="term" value="F:GTPase activity"/>
    <property type="evidence" value="ECO:0007669"/>
    <property type="project" value="InterPro"/>
</dbReference>
<dbReference type="GO" id="GO:0005829">
    <property type="term" value="C:cytosol"/>
    <property type="evidence" value="ECO:0007669"/>
    <property type="project" value="TreeGrafter"/>
</dbReference>
<keyword evidence="9" id="KW-0630">Potassium</keyword>
<reference evidence="14 15" key="1">
    <citation type="journal article" date="2007" name="Proc. Natl. Acad. Sci. U.S.A.">
        <title>The tiny eukaryote Ostreococcus provides genomic insights into the paradox of plankton speciation.</title>
        <authorList>
            <person name="Palenik B."/>
            <person name="Grimwood J."/>
            <person name="Aerts A."/>
            <person name="Rouze P."/>
            <person name="Salamov A."/>
            <person name="Putnam N."/>
            <person name="Dupont C."/>
            <person name="Jorgensen R."/>
            <person name="Derelle E."/>
            <person name="Rombauts S."/>
            <person name="Zhou K."/>
            <person name="Otillar R."/>
            <person name="Merchant S.S."/>
            <person name="Podell S."/>
            <person name="Gaasterland T."/>
            <person name="Napoli C."/>
            <person name="Gendler K."/>
            <person name="Manuell A."/>
            <person name="Tai V."/>
            <person name="Vallon O."/>
            <person name="Piganeau G."/>
            <person name="Jancek S."/>
            <person name="Heijde M."/>
            <person name="Jabbari K."/>
            <person name="Bowler C."/>
            <person name="Lohr M."/>
            <person name="Robbens S."/>
            <person name="Werner G."/>
            <person name="Dubchak I."/>
            <person name="Pazour G.J."/>
            <person name="Ren Q."/>
            <person name="Paulsen I."/>
            <person name="Delwiche C."/>
            <person name="Schmutz J."/>
            <person name="Rokhsar D."/>
            <person name="Van de Peer Y."/>
            <person name="Moreau H."/>
            <person name="Grigoriev I.V."/>
        </authorList>
    </citation>
    <scope>NUCLEOTIDE SEQUENCE [LARGE SCALE GENOMIC DNA]</scope>
    <source>
        <strain evidence="14 15">CCE9901</strain>
    </source>
</reference>
<dbReference type="Pfam" id="PF01926">
    <property type="entry name" value="MMR_HSR1"/>
    <property type="match status" value="1"/>
</dbReference>
<dbReference type="Proteomes" id="UP000001568">
    <property type="component" value="Chromosome 6"/>
</dbReference>
<dbReference type="STRING" id="436017.A4RZD8"/>
<evidence type="ECO:0000259" key="13">
    <source>
        <dbReference type="PROSITE" id="PS51709"/>
    </source>
</evidence>
<dbReference type="OMA" id="EFHCHGG"/>
<evidence type="ECO:0000256" key="11">
    <source>
        <dbReference type="RuleBase" id="RU003313"/>
    </source>
</evidence>
<name>A4RZD8_OSTLU</name>
<dbReference type="InterPro" id="IPR027266">
    <property type="entry name" value="TrmE/GcvT-like"/>
</dbReference>
<dbReference type="NCBIfam" id="TIGR00231">
    <property type="entry name" value="small_GTP"/>
    <property type="match status" value="1"/>
</dbReference>
<keyword evidence="15" id="KW-1185">Reference proteome</keyword>
<dbReference type="HOGENOM" id="CLU_019624_4_2_1"/>
<sequence>MAARTARGRTAASRGALDARGRRERARGATKSAPGLGRGRGRERRAATTDDDTIVGVATAVVGAVGGVAIVRLSGSDARAIGGRVFRRAGGATRASASANAANAFDESHKATYGVVVDGDGEIIDEVIALAFIAPRSYTAEDVVELHCHGGAVCVQRAMARCLDEGARLARNGEFTLRAFLNGRLDLTQAEAVHALVSAKTTAAADSALAAMRGGLTTPVSEARRACVDLLAELEARLDFDDEMVPLDVRAIEAKAAGARETIRKVLTTAKRGALLETGVTVAIVGRPNVGKSRLLNALTRSERSIVTSREGTTRDVVEASVNIGGLPATLLDTAGIRSETDDEVEKIGVERSRAAAAGADIVVLVVDAERGWVSEDSAIWQSEIANNARARGSSVLVVNKTDIADASNATPPPEVLESFSTVVHVSAATGDNLEHLEHAIVRTVSGGEVDAEGGAWAANQRQAEALQNALDSLDRLRDTIAADMPLDFWTIDLREAAFALGSVTGDDVTEDVLDTIFERFCIGK</sequence>
<keyword evidence="7" id="KW-0378">Hydrolase</keyword>
<evidence type="ECO:0000256" key="12">
    <source>
        <dbReference type="SAM" id="MobiDB-lite"/>
    </source>
</evidence>
<dbReference type="InterPro" id="IPR027417">
    <property type="entry name" value="P-loop_NTPase"/>
</dbReference>
<dbReference type="Gene3D" id="1.20.120.430">
    <property type="entry name" value="tRNA modification GTPase MnmE domain 2"/>
    <property type="match status" value="1"/>
</dbReference>
<dbReference type="GO" id="GO:0005525">
    <property type="term" value="F:GTP binding"/>
    <property type="evidence" value="ECO:0007669"/>
    <property type="project" value="UniProtKB-KW"/>
</dbReference>
<dbReference type="eggNOG" id="KOG1191">
    <property type="taxonomic scope" value="Eukaryota"/>
</dbReference>
<dbReference type="NCBIfam" id="TIGR00450">
    <property type="entry name" value="mnmE_trmE_thdF"/>
    <property type="match status" value="1"/>
</dbReference>
<evidence type="ECO:0000256" key="4">
    <source>
        <dbReference type="ARBA" id="ARBA00022694"/>
    </source>
</evidence>
<dbReference type="CDD" id="cd14858">
    <property type="entry name" value="TrmE_N"/>
    <property type="match status" value="1"/>
</dbReference>